<dbReference type="PANTHER" id="PTHR47765">
    <property type="entry name" value="3'-5' EXONUCLEASE DOMAIN-CONTAINING PROTEIN"/>
    <property type="match status" value="1"/>
</dbReference>
<keyword evidence="3" id="KW-1185">Reference proteome</keyword>
<reference evidence="2" key="2">
    <citation type="journal article" date="2022" name="Proc. Natl. Acad. Sci. U.S.A.">
        <title>Diploid-dominant life cycles characterize the early evolution of Fungi.</title>
        <authorList>
            <person name="Amses K.R."/>
            <person name="Simmons D.R."/>
            <person name="Longcore J.E."/>
            <person name="Mondo S.J."/>
            <person name="Seto K."/>
            <person name="Jeronimo G.H."/>
            <person name="Bonds A.E."/>
            <person name="Quandt C.A."/>
            <person name="Davis W.J."/>
            <person name="Chang Y."/>
            <person name="Federici B.A."/>
            <person name="Kuo A."/>
            <person name="LaButti K."/>
            <person name="Pangilinan J."/>
            <person name="Andreopoulos W."/>
            <person name="Tritt A."/>
            <person name="Riley R."/>
            <person name="Hundley H."/>
            <person name="Johnson J."/>
            <person name="Lipzen A."/>
            <person name="Barry K."/>
            <person name="Lang B.F."/>
            <person name="Cuomo C.A."/>
            <person name="Buchler N.E."/>
            <person name="Grigoriev I.V."/>
            <person name="Spatafora J.W."/>
            <person name="Stajich J.E."/>
            <person name="James T.Y."/>
        </authorList>
    </citation>
    <scope>NUCLEOTIDE SEQUENCE</scope>
    <source>
        <strain evidence="2">AG</strain>
    </source>
</reference>
<dbReference type="InterPro" id="IPR012337">
    <property type="entry name" value="RNaseH-like_sf"/>
</dbReference>
<feature type="domain" description="3'-5' exonuclease" evidence="1">
    <location>
        <begin position="563"/>
        <end position="769"/>
    </location>
</feature>
<dbReference type="GO" id="GO:0003676">
    <property type="term" value="F:nucleic acid binding"/>
    <property type="evidence" value="ECO:0007669"/>
    <property type="project" value="InterPro"/>
</dbReference>
<dbReference type="PANTHER" id="PTHR47765:SF2">
    <property type="entry name" value="EXONUCLEASE MUT-7 HOMOLOG"/>
    <property type="match status" value="1"/>
</dbReference>
<accession>A0AAD5E845</accession>
<dbReference type="InterPro" id="IPR036397">
    <property type="entry name" value="RNaseH_sf"/>
</dbReference>
<name>A0AAD5E845_UMBRA</name>
<dbReference type="GO" id="GO:0008408">
    <property type="term" value="F:3'-5' exonuclease activity"/>
    <property type="evidence" value="ECO:0007669"/>
    <property type="project" value="InterPro"/>
</dbReference>
<protein>
    <recommendedName>
        <fullName evidence="1">3'-5' exonuclease domain-containing protein</fullName>
    </recommendedName>
</protein>
<dbReference type="SMART" id="SM00474">
    <property type="entry name" value="35EXOc"/>
    <property type="match status" value="1"/>
</dbReference>
<dbReference type="SUPFAM" id="SSF53098">
    <property type="entry name" value="Ribonuclease H-like"/>
    <property type="match status" value="1"/>
</dbReference>
<dbReference type="AlphaFoldDB" id="A0AAD5E845"/>
<evidence type="ECO:0000313" key="3">
    <source>
        <dbReference type="Proteomes" id="UP001206595"/>
    </source>
</evidence>
<organism evidence="2 3">
    <name type="scientific">Umbelopsis ramanniana AG</name>
    <dbReference type="NCBI Taxonomy" id="1314678"/>
    <lineage>
        <taxon>Eukaryota</taxon>
        <taxon>Fungi</taxon>
        <taxon>Fungi incertae sedis</taxon>
        <taxon>Mucoromycota</taxon>
        <taxon>Mucoromycotina</taxon>
        <taxon>Umbelopsidomycetes</taxon>
        <taxon>Umbelopsidales</taxon>
        <taxon>Umbelopsidaceae</taxon>
        <taxon>Umbelopsis</taxon>
    </lineage>
</organism>
<dbReference type="EMBL" id="MU620929">
    <property type="protein sequence ID" value="KAI8578464.1"/>
    <property type="molecule type" value="Genomic_DNA"/>
</dbReference>
<evidence type="ECO:0000259" key="1">
    <source>
        <dbReference type="SMART" id="SM00474"/>
    </source>
</evidence>
<reference evidence="2" key="1">
    <citation type="submission" date="2021-06" db="EMBL/GenBank/DDBJ databases">
        <authorList>
            <consortium name="DOE Joint Genome Institute"/>
            <person name="Mondo S.J."/>
            <person name="Amses K.R."/>
            <person name="Simmons D.R."/>
            <person name="Longcore J.E."/>
            <person name="Seto K."/>
            <person name="Alves G.H."/>
            <person name="Bonds A.E."/>
            <person name="Quandt C.A."/>
            <person name="Davis W.J."/>
            <person name="Chang Y."/>
            <person name="Letcher P.M."/>
            <person name="Powell M.J."/>
            <person name="Kuo A."/>
            <person name="Labutti K."/>
            <person name="Pangilinan J."/>
            <person name="Andreopoulos W."/>
            <person name="Tritt A."/>
            <person name="Riley R."/>
            <person name="Hundley H."/>
            <person name="Johnson J."/>
            <person name="Lipzen A."/>
            <person name="Barry K."/>
            <person name="Berbee M.L."/>
            <person name="Buchler N.E."/>
            <person name="Grigoriev I.V."/>
            <person name="Spatafora J.W."/>
            <person name="Stajich J.E."/>
            <person name="James T.Y."/>
        </authorList>
    </citation>
    <scope>NUCLEOTIDE SEQUENCE</scope>
    <source>
        <strain evidence="2">AG</strain>
    </source>
</reference>
<dbReference type="Pfam" id="PF01612">
    <property type="entry name" value="DNA_pol_A_exo1"/>
    <property type="match status" value="1"/>
</dbReference>
<comment type="caution">
    <text evidence="2">The sequence shown here is derived from an EMBL/GenBank/DDBJ whole genome shotgun (WGS) entry which is preliminary data.</text>
</comment>
<dbReference type="GO" id="GO:0006139">
    <property type="term" value="P:nucleobase-containing compound metabolic process"/>
    <property type="evidence" value="ECO:0007669"/>
    <property type="project" value="InterPro"/>
</dbReference>
<sequence>MNTEAKQLEEEWVINTPSTSFRPRPSMSNAVNLKLQADSAHHRQRGLSHEAIPFVPKRKSEDRKADDTLETLCKLGIAIELIEKLVDIYNTEKQLTTKVQKSAASETRHKAMKAGLSQSDDPVGLIVQCIDILANTSARDDKKKMLDDKCVRTIGRELCDYLEDFIYSASKTTAMRLIGETLPDKETALIVLEEDGNASDNVTASETDLIVFQDVQSEDVATPSSDATSKDEVTSEVITIADLQRSMPDKNTWRKKLIKEDHQTYLTSFIEEERGPLLLCMCLKTFKLPEILAAGQPQEETGRRLVQLLYQTHYYLEALNCLETLRMVDQFSFEDLAFPLFKSKSTATTTCIVKIASFGQQMRDAVLAYIDTQLMYTLNGSVGIVSEERLNAACKGNRKLTLLPDLHERRTQKDLANWGVKVMDMHAIDHATYLFIYLTQRYVSLRWLISQRACQQAEENDYSIEASSNYNGLIYVLCQDESLKRLAVKEFMDMQDPYAAPYFAEKFQQQAFYDHYLAMPISQRVIGSIPGEQNSRSRVYLPRRKKAATGETAIYSLPQNVQLVIIDNSEGLVAMRTLLRQSRLCGLDTEWIPHLAKDDLCRTSLMQVGSELGVVFLMDMVKLSGFSDGRIGFDGFSGQEPEPGIQQQTFEFLKDLFTDQRIIKLAYDFNGDITMLAHTFPGIQNVQMQSFLDFANLNSAVDEQVHFGIPKVKSGLSGVTEIMLNRILNKKQQLSNWEQRPLSDEQTKYAAGDAYCLIETFYALCNMNHPVLWNDALGNGSGSL</sequence>
<dbReference type="RefSeq" id="XP_051443468.1">
    <property type="nucleotide sequence ID" value="XM_051589992.1"/>
</dbReference>
<dbReference type="InterPro" id="IPR052408">
    <property type="entry name" value="Exonuclease_MUT-7-like"/>
</dbReference>
<evidence type="ECO:0000313" key="2">
    <source>
        <dbReference type="EMBL" id="KAI8578464.1"/>
    </source>
</evidence>
<dbReference type="Proteomes" id="UP001206595">
    <property type="component" value="Unassembled WGS sequence"/>
</dbReference>
<proteinExistence type="predicted"/>
<dbReference type="Gene3D" id="3.30.420.10">
    <property type="entry name" value="Ribonuclease H-like superfamily/Ribonuclease H"/>
    <property type="match status" value="1"/>
</dbReference>
<dbReference type="InterPro" id="IPR002562">
    <property type="entry name" value="3'-5'_exonuclease_dom"/>
</dbReference>
<dbReference type="GeneID" id="75915337"/>
<gene>
    <name evidence="2" type="ORF">K450DRAFT_246948</name>
</gene>